<proteinExistence type="predicted"/>
<dbReference type="AlphaFoldDB" id="A0A0A7IDD7"/>
<evidence type="ECO:0000313" key="2">
    <source>
        <dbReference type="EMBL" id="AIZ16819.1"/>
    </source>
</evidence>
<feature type="transmembrane region" description="Helical" evidence="1">
    <location>
        <begin position="123"/>
        <end position="143"/>
    </location>
</feature>
<protein>
    <submittedName>
        <fullName evidence="2">Membrane protein</fullName>
    </submittedName>
</protein>
<feature type="transmembrane region" description="Helical" evidence="1">
    <location>
        <begin position="52"/>
        <end position="72"/>
    </location>
</feature>
<dbReference type="RefSeq" id="WP_039172541.1">
    <property type="nucleotide sequence ID" value="NZ_CP007457.1"/>
</dbReference>
<dbReference type="KEGG" id="bpsp:AH67_07845"/>
<feature type="transmembrane region" description="Helical" evidence="1">
    <location>
        <begin position="23"/>
        <end position="46"/>
    </location>
</feature>
<feature type="transmembrane region" description="Helical" evidence="1">
    <location>
        <begin position="84"/>
        <end position="103"/>
    </location>
</feature>
<accession>A0A0A7IDD7</accession>
<evidence type="ECO:0000313" key="3">
    <source>
        <dbReference type="Proteomes" id="UP000030636"/>
    </source>
</evidence>
<dbReference type="Proteomes" id="UP000030636">
    <property type="component" value="Chromosome"/>
</dbReference>
<feature type="transmembrane region" description="Helical" evidence="1">
    <location>
        <begin position="189"/>
        <end position="213"/>
    </location>
</feature>
<dbReference type="EMBL" id="CP007457">
    <property type="protein sequence ID" value="AIZ16819.1"/>
    <property type="molecule type" value="Genomic_DNA"/>
</dbReference>
<reference evidence="2 3" key="1">
    <citation type="journal article" date="2015" name="Genome Announc.">
        <title>Bifidobacterium pseudolongum Strain PV8-2, Isolated from a Stool Sample of an Anemic Kenyan Infant.</title>
        <authorList>
            <person name="Vazquez-Gutierrez P."/>
            <person name="Lacroix C."/>
            <person name="Chassard C."/>
            <person name="Klumpp J."/>
            <person name="Stevens M.J."/>
            <person name="Jans C."/>
        </authorList>
    </citation>
    <scope>NUCLEOTIDE SEQUENCE [LARGE SCALE GENOMIC DNA]</scope>
    <source>
        <strain evidence="2 3">PV8-2</strain>
    </source>
</reference>
<dbReference type="OrthoDB" id="3238956at2"/>
<feature type="transmembrane region" description="Helical" evidence="1">
    <location>
        <begin position="155"/>
        <end position="177"/>
    </location>
</feature>
<keyword evidence="1" id="KW-0812">Transmembrane</keyword>
<organism evidence="2 3">
    <name type="scientific">Bifidobacterium pseudolongum PV8-2</name>
    <dbReference type="NCBI Taxonomy" id="1447715"/>
    <lineage>
        <taxon>Bacteria</taxon>
        <taxon>Bacillati</taxon>
        <taxon>Actinomycetota</taxon>
        <taxon>Actinomycetes</taxon>
        <taxon>Bifidobacteriales</taxon>
        <taxon>Bifidobacteriaceae</taxon>
        <taxon>Bifidobacterium</taxon>
    </lineage>
</organism>
<keyword evidence="1" id="KW-0472">Membrane</keyword>
<gene>
    <name evidence="2" type="ORF">AH67_07845</name>
</gene>
<keyword evidence="3" id="KW-1185">Reference proteome</keyword>
<evidence type="ECO:0000256" key="1">
    <source>
        <dbReference type="SAM" id="Phobius"/>
    </source>
</evidence>
<dbReference type="HOGENOM" id="CLU_090966_0_0_11"/>
<sequence length="251" mass="26167">MTEAQSVPQPHSDMRARAPQRPFTWPLAVQAAAYVVLIALACLPGSGAVSSSTFSVTAFAVAAIIVLFAFFCPLRDGVPGSVTAVVLGFVAMVCASTPFLGQFVFERQGAPHAGAANAQYTSAAAWCAGVAGLLVVLVVAAFIRQMARPQRTDMIVQLAHMVTDGVASIAASGWCFLPMLFHEASAADAWRIVCVVVVVAGAVALAVVSRLWYREAQPLPGARAAWIGFGLLPVMLTGALVGIAALVMWLV</sequence>
<feature type="transmembrane region" description="Helical" evidence="1">
    <location>
        <begin position="225"/>
        <end position="250"/>
    </location>
</feature>
<keyword evidence="1" id="KW-1133">Transmembrane helix</keyword>
<name>A0A0A7IDD7_9BIFI</name>